<dbReference type="EMBL" id="KN847336">
    <property type="protein sequence ID" value="KIW41864.1"/>
    <property type="molecule type" value="Genomic_DNA"/>
</dbReference>
<dbReference type="InterPro" id="IPR001610">
    <property type="entry name" value="PAC"/>
</dbReference>
<dbReference type="Gene3D" id="1.10.287.130">
    <property type="match status" value="1"/>
</dbReference>
<organism evidence="8 9">
    <name type="scientific">Exophiala oligosperma</name>
    <dbReference type="NCBI Taxonomy" id="215243"/>
    <lineage>
        <taxon>Eukaryota</taxon>
        <taxon>Fungi</taxon>
        <taxon>Dikarya</taxon>
        <taxon>Ascomycota</taxon>
        <taxon>Pezizomycotina</taxon>
        <taxon>Eurotiomycetes</taxon>
        <taxon>Chaetothyriomycetidae</taxon>
        <taxon>Chaetothyriales</taxon>
        <taxon>Herpotrichiellaceae</taxon>
        <taxon>Exophiala</taxon>
    </lineage>
</organism>
<dbReference type="CDD" id="cd17546">
    <property type="entry name" value="REC_hyHK_CKI1_RcsC-like"/>
    <property type="match status" value="1"/>
</dbReference>
<dbReference type="SMART" id="SM00091">
    <property type="entry name" value="PAS"/>
    <property type="match status" value="2"/>
</dbReference>
<feature type="region of interest" description="Disordered" evidence="4">
    <location>
        <begin position="254"/>
        <end position="321"/>
    </location>
</feature>
<dbReference type="InterPro" id="IPR035965">
    <property type="entry name" value="PAS-like_dom_sf"/>
</dbReference>
<accession>A0A0D2E226</accession>
<dbReference type="HOGENOM" id="CLU_000445_114_5_1"/>
<dbReference type="SUPFAM" id="SSF55785">
    <property type="entry name" value="PYP-like sensor domain (PAS domain)"/>
    <property type="match status" value="1"/>
</dbReference>
<dbReference type="GO" id="GO:0000155">
    <property type="term" value="F:phosphorelay sensor kinase activity"/>
    <property type="evidence" value="ECO:0007669"/>
    <property type="project" value="InterPro"/>
</dbReference>
<feature type="region of interest" description="Disordered" evidence="4">
    <location>
        <begin position="1196"/>
        <end position="1224"/>
    </location>
</feature>
<dbReference type="InterPro" id="IPR000700">
    <property type="entry name" value="PAS-assoc_C"/>
</dbReference>
<feature type="domain" description="Histidine kinase" evidence="5">
    <location>
        <begin position="747"/>
        <end position="970"/>
    </location>
</feature>
<dbReference type="SUPFAM" id="SSF47384">
    <property type="entry name" value="Homodimeric domain of signal transducing histidine kinase"/>
    <property type="match status" value="1"/>
</dbReference>
<evidence type="ECO:0000313" key="9">
    <source>
        <dbReference type="Proteomes" id="UP000053342"/>
    </source>
</evidence>
<dbReference type="SMART" id="SM00448">
    <property type="entry name" value="REC"/>
    <property type="match status" value="1"/>
</dbReference>
<feature type="compositionally biased region" description="Polar residues" evidence="4">
    <location>
        <begin position="1453"/>
        <end position="1466"/>
    </location>
</feature>
<keyword evidence="2" id="KW-0902">Two-component regulatory system</keyword>
<dbReference type="GeneID" id="27357539"/>
<dbReference type="VEuPathDB" id="FungiDB:PV06_05465"/>
<dbReference type="InterPro" id="IPR036890">
    <property type="entry name" value="HATPase_C_sf"/>
</dbReference>
<feature type="modified residue" description="4-aspartylphosphate" evidence="3">
    <location>
        <position position="1115"/>
    </location>
</feature>
<evidence type="ECO:0000256" key="4">
    <source>
        <dbReference type="SAM" id="MobiDB-lite"/>
    </source>
</evidence>
<dbReference type="FunFam" id="3.30.450.20:FF:000099">
    <property type="entry name" value="Sensory box sensor histidine kinase"/>
    <property type="match status" value="1"/>
</dbReference>
<keyword evidence="1 3" id="KW-0597">Phosphoprotein</keyword>
<dbReference type="Pfam" id="PF00072">
    <property type="entry name" value="Response_reg"/>
    <property type="match status" value="1"/>
</dbReference>
<keyword evidence="9" id="KW-1185">Reference proteome</keyword>
<evidence type="ECO:0000259" key="5">
    <source>
        <dbReference type="PROSITE" id="PS50109"/>
    </source>
</evidence>
<proteinExistence type="predicted"/>
<dbReference type="CDD" id="cd16922">
    <property type="entry name" value="HATPase_EvgS-ArcB-TorS-like"/>
    <property type="match status" value="1"/>
</dbReference>
<dbReference type="PROSITE" id="PS50110">
    <property type="entry name" value="RESPONSE_REGULATORY"/>
    <property type="match status" value="1"/>
</dbReference>
<feature type="compositionally biased region" description="Polar residues" evidence="4">
    <location>
        <begin position="296"/>
        <end position="321"/>
    </location>
</feature>
<dbReference type="SUPFAM" id="SSF52172">
    <property type="entry name" value="CheY-like"/>
    <property type="match status" value="1"/>
</dbReference>
<dbReference type="FunFam" id="3.30.565.10:FF:000010">
    <property type="entry name" value="Sensor histidine kinase RcsC"/>
    <property type="match status" value="1"/>
</dbReference>
<gene>
    <name evidence="8" type="ORF">PV06_05465</name>
</gene>
<dbReference type="InterPro" id="IPR003661">
    <property type="entry name" value="HisK_dim/P_dom"/>
</dbReference>
<feature type="domain" description="Response regulatory" evidence="6">
    <location>
        <begin position="1052"/>
        <end position="1188"/>
    </location>
</feature>
<dbReference type="PANTHER" id="PTHR45339">
    <property type="entry name" value="HYBRID SIGNAL TRANSDUCTION HISTIDINE KINASE J"/>
    <property type="match status" value="1"/>
</dbReference>
<feature type="region of interest" description="Disordered" evidence="4">
    <location>
        <begin position="150"/>
        <end position="222"/>
    </location>
</feature>
<evidence type="ECO:0000259" key="7">
    <source>
        <dbReference type="PROSITE" id="PS50113"/>
    </source>
</evidence>
<dbReference type="InterPro" id="IPR001789">
    <property type="entry name" value="Sig_transdc_resp-reg_receiver"/>
</dbReference>
<dbReference type="SUPFAM" id="SSF55874">
    <property type="entry name" value="ATPase domain of HSP90 chaperone/DNA topoisomerase II/histidine kinase"/>
    <property type="match status" value="1"/>
</dbReference>
<dbReference type="SMART" id="SM00086">
    <property type="entry name" value="PAC"/>
    <property type="match status" value="1"/>
</dbReference>
<dbReference type="InterPro" id="IPR000014">
    <property type="entry name" value="PAS"/>
</dbReference>
<dbReference type="RefSeq" id="XP_016262080.1">
    <property type="nucleotide sequence ID" value="XM_016406476.1"/>
</dbReference>
<evidence type="ECO:0000259" key="6">
    <source>
        <dbReference type="PROSITE" id="PS50110"/>
    </source>
</evidence>
<name>A0A0D2E226_9EURO</name>
<evidence type="ECO:0000256" key="3">
    <source>
        <dbReference type="PROSITE-ProRule" id="PRU00169"/>
    </source>
</evidence>
<evidence type="ECO:0000256" key="1">
    <source>
        <dbReference type="ARBA" id="ARBA00022553"/>
    </source>
</evidence>
<dbReference type="InterPro" id="IPR011006">
    <property type="entry name" value="CheY-like_superfamily"/>
</dbReference>
<dbReference type="Pfam" id="PF02518">
    <property type="entry name" value="HATPase_c"/>
    <property type="match status" value="1"/>
</dbReference>
<dbReference type="SMART" id="SM00387">
    <property type="entry name" value="HATPase_c"/>
    <property type="match status" value="1"/>
</dbReference>
<dbReference type="PANTHER" id="PTHR45339:SF1">
    <property type="entry name" value="HYBRID SIGNAL TRANSDUCTION HISTIDINE KINASE J"/>
    <property type="match status" value="1"/>
</dbReference>
<dbReference type="Pfam" id="PF08447">
    <property type="entry name" value="PAS_3"/>
    <property type="match status" value="1"/>
</dbReference>
<dbReference type="Gene3D" id="3.30.450.20">
    <property type="entry name" value="PAS domain"/>
    <property type="match status" value="2"/>
</dbReference>
<dbReference type="OrthoDB" id="60033at2759"/>
<feature type="region of interest" description="Disordered" evidence="4">
    <location>
        <begin position="1"/>
        <end position="33"/>
    </location>
</feature>
<feature type="region of interest" description="Disordered" evidence="4">
    <location>
        <begin position="1271"/>
        <end position="1292"/>
    </location>
</feature>
<feature type="region of interest" description="Disordered" evidence="4">
    <location>
        <begin position="1429"/>
        <end position="1466"/>
    </location>
</feature>
<feature type="compositionally biased region" description="Basic and acidic residues" evidence="4">
    <location>
        <begin position="1278"/>
        <end position="1292"/>
    </location>
</feature>
<protein>
    <recommendedName>
        <fullName evidence="10">Histidine kinase</fullName>
    </recommendedName>
</protein>
<dbReference type="STRING" id="215243.A0A0D2E226"/>
<sequence>MVGRDVGAATQARRDSRDKQSPSQTLDGDTTTTGVVDGIAARKGRWVDTDEFHIEVPQLPQSTEVALATLSTLPTPLLVLSSLKTVILANSAAGRLLGVDQDGVDTTVTDILRGQSLSQIGIDMVSEGAPVWVSWEKFLDNLAGGLEAMGRHKSSPGELLPGVQKRDDTPTGSPSARRAQSPVRSRTKKRQDTVVDVTISSPKSAQHHRRHSEKANQSRRQNVRATCRMIISIWSLEGQQFFTLTFTSLPSSHHHQYRKHHAPAESIHRKPSSNSTQSSQSSQSQTPNSSESTSNVNTPSENSSTGMTFPPNSAPTQCAPSSTLTDFQKVLKMKNAMLNAVEMPLIAMWKDESVVFPNMAARRLLTVDADPTSDDSYDFLSRFRPWAPDFSHELSESNNPIVALCRSQLPFSNWQIGMMSHRTGKKSTFDVSGHPVFDETTGEFLAGLIAFKDVTSYADKIASQAAEQEDWFRLMCDMMPVICWTTRPDGYNDYFSKRWYDYTGLQKADTEGFDWHAPFHPDDIEEAFPVWKNSLATGQKFEVQYRCRNKDGEWRWMLGSALPLRDHSTGLIVKWFGSLTDIQDIIDAKLAQQQARQNLVDVLRHSQMSVWIVDQSESVTFWEGDFMNSNDGKAAIVGKPIDQAFRRYVNQNSITEFREAIRRILRGASDLEICENELNSRWFRSKLVPLKTKGSGEGAEENIITGVIGIGSEVTQLRRKELENIKLLANETAAKEASKMKSSFLANMSHEIRTPIAGVLGMSELLLDTTLDEEQSDFAQNIQRSANSLLTVINDILDFSKIESGRLDIEEVQFSLNIVLQDVTKMLTYAAKRKGLDFSSESNLGSEERLVLLGDPGRIRQILMNLLTNSIKFTSDGYVKMSTHIVDETPDTATIEFCVEDSGIGIEEEVKKRLFKPFSQADSSTARRFGGTGLGLTICKNLVELMRGKITLDSNLDAGTKAIFSIPFKKVEYNASSPMDLLDIGLIPERLQSELSLSLTGSSREENRVFNHTSSPSKIMLPSGGAVHRRSVTEQGIAAMVPGPNTDRRKFHILIVEDNPVNQQIALRFIRALNFPASAVWNGREALEYLLKATSPHLTPEEAKEYPIPSLIFMDVQMPVLDGYHATHLLRHHAPFTTIPAINHIPIVAMTASAIQGDREKCERAGMDDYMAKPVKRTALEKTILKWIASGRASIAPKSGPSGDAVGTTKATSKRAPTDHSSTCTEHDNIALEFFAQYMPQPAVVETSPPNTAEVARARRSSISRIILESEIPGGESEGDRTRRRADAEDKARSLRDAKLISATELGPNQASIAPRVVLTDADLPNGIPESGRVGDSFSRMALTEENVSLFNHTQDTDSSTVGTDCSEIAIDDDTYPMPDIPGPPPQGLVATVDLAHPNTATGAVVQTFLETAGVSPLVEVPALTLAKSADGSPKRNRREVGGLSLDRRHQSDWSSSTAKPDWSGS</sequence>
<dbReference type="CDD" id="cd00082">
    <property type="entry name" value="HisKA"/>
    <property type="match status" value="1"/>
</dbReference>
<dbReference type="PROSITE" id="PS50109">
    <property type="entry name" value="HIS_KIN"/>
    <property type="match status" value="1"/>
</dbReference>
<dbReference type="SMART" id="SM00388">
    <property type="entry name" value="HisKA"/>
    <property type="match status" value="1"/>
</dbReference>
<dbReference type="PRINTS" id="PR00344">
    <property type="entry name" value="BCTRLSENSOR"/>
</dbReference>
<dbReference type="InterPro" id="IPR003594">
    <property type="entry name" value="HATPase_dom"/>
</dbReference>
<feature type="compositionally biased region" description="Low complexity" evidence="4">
    <location>
        <begin position="272"/>
        <end position="295"/>
    </location>
</feature>
<evidence type="ECO:0000256" key="2">
    <source>
        <dbReference type="ARBA" id="ARBA00023012"/>
    </source>
</evidence>
<dbReference type="InterPro" id="IPR004358">
    <property type="entry name" value="Sig_transdc_His_kin-like_C"/>
</dbReference>
<dbReference type="PROSITE" id="PS50113">
    <property type="entry name" value="PAC"/>
    <property type="match status" value="1"/>
</dbReference>
<reference evidence="8 9" key="1">
    <citation type="submission" date="2015-01" db="EMBL/GenBank/DDBJ databases">
        <title>The Genome Sequence of Exophiala oligosperma CBS72588.</title>
        <authorList>
            <consortium name="The Broad Institute Genomics Platform"/>
            <person name="Cuomo C."/>
            <person name="de Hoog S."/>
            <person name="Gorbushina A."/>
            <person name="Stielow B."/>
            <person name="Teixiera M."/>
            <person name="Abouelleil A."/>
            <person name="Chapman S.B."/>
            <person name="Priest M."/>
            <person name="Young S.K."/>
            <person name="Wortman J."/>
            <person name="Nusbaum C."/>
            <person name="Birren B."/>
        </authorList>
    </citation>
    <scope>NUCLEOTIDE SEQUENCE [LARGE SCALE GENOMIC DNA]</scope>
    <source>
        <strain evidence="8 9">CBS 72588</strain>
    </source>
</reference>
<dbReference type="Gene3D" id="3.40.50.2300">
    <property type="match status" value="1"/>
</dbReference>
<dbReference type="InterPro" id="IPR013655">
    <property type="entry name" value="PAS_fold_3"/>
</dbReference>
<dbReference type="CDD" id="cd00130">
    <property type="entry name" value="PAS"/>
    <property type="match status" value="1"/>
</dbReference>
<evidence type="ECO:0000313" key="8">
    <source>
        <dbReference type="EMBL" id="KIW41864.1"/>
    </source>
</evidence>
<dbReference type="NCBIfam" id="TIGR00229">
    <property type="entry name" value="sensory_box"/>
    <property type="match status" value="1"/>
</dbReference>
<evidence type="ECO:0008006" key="10">
    <source>
        <dbReference type="Google" id="ProtNLM"/>
    </source>
</evidence>
<dbReference type="Pfam" id="PF00512">
    <property type="entry name" value="HisKA"/>
    <property type="match status" value="1"/>
</dbReference>
<feature type="domain" description="PAC" evidence="7">
    <location>
        <begin position="541"/>
        <end position="597"/>
    </location>
</feature>
<dbReference type="InterPro" id="IPR005467">
    <property type="entry name" value="His_kinase_dom"/>
</dbReference>
<dbReference type="InterPro" id="IPR036097">
    <property type="entry name" value="HisK_dim/P_sf"/>
</dbReference>
<dbReference type="FunFam" id="1.10.287.130:FF:000050">
    <property type="entry name" value="Related to histidine kinase"/>
    <property type="match status" value="1"/>
</dbReference>
<dbReference type="Proteomes" id="UP000053342">
    <property type="component" value="Unassembled WGS sequence"/>
</dbReference>
<dbReference type="Gene3D" id="3.30.565.10">
    <property type="entry name" value="Histidine kinase-like ATPase, C-terminal domain"/>
    <property type="match status" value="1"/>
</dbReference>